<dbReference type="InterPro" id="IPR029035">
    <property type="entry name" value="DHS-like_NAD/FAD-binding_dom"/>
</dbReference>
<evidence type="ECO:0000256" key="2">
    <source>
        <dbReference type="ARBA" id="ARBA00022723"/>
    </source>
</evidence>
<keyword evidence="3 5" id="KW-0862">Zinc</keyword>
<dbReference type="NCBIfam" id="NF003738">
    <property type="entry name" value="PRK05333.1"/>
    <property type="match status" value="1"/>
</dbReference>
<keyword evidence="2 5" id="KW-0479">Metal-binding</keyword>
<comment type="similarity">
    <text evidence="5">Belongs to the sirtuin family. Class II subfamily.</text>
</comment>
<comment type="caution">
    <text evidence="8">The sequence shown here is derived from an EMBL/GenBank/DDBJ whole genome shotgun (WGS) entry which is preliminary data.</text>
</comment>
<dbReference type="RefSeq" id="WP_245971081.1">
    <property type="nucleotide sequence ID" value="NZ_RCDA01000001.1"/>
</dbReference>
<gene>
    <name evidence="5" type="primary">cobB</name>
    <name evidence="8" type="ORF">DFR31_0877</name>
</gene>
<dbReference type="InterPro" id="IPR050134">
    <property type="entry name" value="NAD-dep_sirtuin_deacylases"/>
</dbReference>
<dbReference type="GO" id="GO:0005737">
    <property type="term" value="C:cytoplasm"/>
    <property type="evidence" value="ECO:0007669"/>
    <property type="project" value="UniProtKB-SubCell"/>
</dbReference>
<dbReference type="InterPro" id="IPR026587">
    <property type="entry name" value="Sirtuin_class_II"/>
</dbReference>
<organism evidence="8 9">
    <name type="scientific">Alkalispirillum mobile</name>
    <dbReference type="NCBI Taxonomy" id="85925"/>
    <lineage>
        <taxon>Bacteria</taxon>
        <taxon>Pseudomonadati</taxon>
        <taxon>Pseudomonadota</taxon>
        <taxon>Gammaproteobacteria</taxon>
        <taxon>Chromatiales</taxon>
        <taxon>Ectothiorhodospiraceae</taxon>
        <taxon>Alkalispirillum</taxon>
    </lineage>
</organism>
<accession>A0A498C579</accession>
<feature type="binding site" evidence="5">
    <location>
        <begin position="119"/>
        <end position="122"/>
    </location>
    <ligand>
        <name>NAD(+)</name>
        <dbReference type="ChEBI" id="CHEBI:57540"/>
    </ligand>
</feature>
<feature type="binding site" evidence="5 6">
    <location>
        <position position="145"/>
    </location>
    <ligand>
        <name>Zn(2+)</name>
        <dbReference type="ChEBI" id="CHEBI:29105"/>
    </ligand>
</feature>
<evidence type="ECO:0000259" key="7">
    <source>
        <dbReference type="PROSITE" id="PS50305"/>
    </source>
</evidence>
<comment type="caution">
    <text evidence="5">Lacks conserved residue(s) required for the propagation of feature annotation.</text>
</comment>
<dbReference type="SUPFAM" id="SSF52467">
    <property type="entry name" value="DHS-like NAD/FAD-binding domain"/>
    <property type="match status" value="1"/>
</dbReference>
<keyword evidence="1 5" id="KW-0808">Transferase</keyword>
<feature type="binding site" evidence="5">
    <location>
        <begin position="262"/>
        <end position="264"/>
    </location>
    <ligand>
        <name>NAD(+)</name>
        <dbReference type="ChEBI" id="CHEBI:57540"/>
    </ligand>
</feature>
<evidence type="ECO:0000256" key="4">
    <source>
        <dbReference type="ARBA" id="ARBA00023027"/>
    </source>
</evidence>
<keyword evidence="4 5" id="KW-0520">NAD</keyword>
<evidence type="ECO:0000256" key="1">
    <source>
        <dbReference type="ARBA" id="ARBA00022679"/>
    </source>
</evidence>
<keyword evidence="5" id="KW-0963">Cytoplasm</keyword>
<dbReference type="PANTHER" id="PTHR11085:SF10">
    <property type="entry name" value="NAD-DEPENDENT PROTEIN DEACYLASE SIRTUIN-5, MITOCHONDRIAL-RELATED"/>
    <property type="match status" value="1"/>
</dbReference>
<feature type="binding site" evidence="5">
    <location>
        <begin position="236"/>
        <end position="238"/>
    </location>
    <ligand>
        <name>NAD(+)</name>
        <dbReference type="ChEBI" id="CHEBI:57540"/>
    </ligand>
</feature>
<feature type="binding site" evidence="5 6">
    <location>
        <position position="196"/>
    </location>
    <ligand>
        <name>Zn(2+)</name>
        <dbReference type="ChEBI" id="CHEBI:29105"/>
    </ligand>
</feature>
<name>A0A498C579_9GAMM</name>
<dbReference type="Gene3D" id="3.30.1600.10">
    <property type="entry name" value="SIR2/SIRT2 'Small Domain"/>
    <property type="match status" value="1"/>
</dbReference>
<dbReference type="GO" id="GO:0008270">
    <property type="term" value="F:zinc ion binding"/>
    <property type="evidence" value="ECO:0007669"/>
    <property type="project" value="UniProtKB-UniRule"/>
</dbReference>
<feature type="binding site" evidence="5">
    <location>
        <position position="280"/>
    </location>
    <ligand>
        <name>NAD(+)</name>
        <dbReference type="ChEBI" id="CHEBI:57540"/>
    </ligand>
</feature>
<evidence type="ECO:0000256" key="3">
    <source>
        <dbReference type="ARBA" id="ARBA00022833"/>
    </source>
</evidence>
<dbReference type="EC" id="2.3.1.286" evidence="5"/>
<sequence length="292" mass="31825">MAVQIRMPDVRRWPEVEVPTAGWDALADFLAAHPRTLVLTGAGISTGSGIPAYRDYEGRWVHRQPMQYQAFMGSEVLRRRYWARSYLGWPRMQAARPNPAHHGLAALQHAGYLGDLVTQNVDRLHHKAGSPAVTELHGTLSEVVCQDCERRIPREALQAELDALNPDWAATVHGINPDGDAELDEDAYDGFRIAHCHGCGGVLKPDVVFFGESVPPARVSAVRAALAASDALLVVGSSLVVWSGYRFAREAAALGKPLVAINQGRTRADGLLRFKVEAPCHEVLPALATHLS</sequence>
<dbReference type="Proteomes" id="UP000275461">
    <property type="component" value="Unassembled WGS sequence"/>
</dbReference>
<dbReference type="HAMAP" id="MF_01967">
    <property type="entry name" value="Sirtuin_ClassII"/>
    <property type="match status" value="1"/>
</dbReference>
<dbReference type="AlphaFoldDB" id="A0A498C579"/>
<comment type="cofactor">
    <cofactor evidence="5">
        <name>Zn(2+)</name>
        <dbReference type="ChEBI" id="CHEBI:29105"/>
    </cofactor>
    <text evidence="5">Binds 1 zinc ion per subunit.</text>
</comment>
<feature type="domain" description="Deacetylase sirtuin-type" evidence="7">
    <location>
        <begin position="15"/>
        <end position="292"/>
    </location>
</feature>
<feature type="binding site" evidence="5 6">
    <location>
        <position position="148"/>
    </location>
    <ligand>
        <name>Zn(2+)</name>
        <dbReference type="ChEBI" id="CHEBI:29105"/>
    </ligand>
</feature>
<keyword evidence="9" id="KW-1185">Reference proteome</keyword>
<dbReference type="PROSITE" id="PS50305">
    <property type="entry name" value="SIRTUIN"/>
    <property type="match status" value="1"/>
</dbReference>
<feature type="active site" description="Proton acceptor" evidence="5 6">
    <location>
        <position position="137"/>
    </location>
</feature>
<feature type="binding site" evidence="5 6">
    <location>
        <position position="199"/>
    </location>
    <ligand>
        <name>Zn(2+)</name>
        <dbReference type="ChEBI" id="CHEBI:29105"/>
    </ligand>
</feature>
<dbReference type="InterPro" id="IPR026590">
    <property type="entry name" value="Ssirtuin_cat_dom"/>
</dbReference>
<dbReference type="GO" id="GO:0070403">
    <property type="term" value="F:NAD+ binding"/>
    <property type="evidence" value="ECO:0007669"/>
    <property type="project" value="UniProtKB-UniRule"/>
</dbReference>
<proteinExistence type="inferred from homology"/>
<dbReference type="GO" id="GO:0017136">
    <property type="term" value="F:histone deacetylase activity, NAD-dependent"/>
    <property type="evidence" value="ECO:0007669"/>
    <property type="project" value="TreeGrafter"/>
</dbReference>
<evidence type="ECO:0000256" key="6">
    <source>
        <dbReference type="PROSITE-ProRule" id="PRU00236"/>
    </source>
</evidence>
<evidence type="ECO:0000313" key="8">
    <source>
        <dbReference type="EMBL" id="RLK50965.1"/>
    </source>
</evidence>
<dbReference type="Gene3D" id="3.40.50.1220">
    <property type="entry name" value="TPP-binding domain"/>
    <property type="match status" value="1"/>
</dbReference>
<dbReference type="EMBL" id="RCDA01000001">
    <property type="protein sequence ID" value="RLK50965.1"/>
    <property type="molecule type" value="Genomic_DNA"/>
</dbReference>
<reference evidence="8 9" key="1">
    <citation type="submission" date="2018-10" db="EMBL/GenBank/DDBJ databases">
        <title>Genomic Encyclopedia of Type Strains, Phase IV (KMG-IV): sequencing the most valuable type-strain genomes for metagenomic binning, comparative biology and taxonomic classification.</title>
        <authorList>
            <person name="Goeker M."/>
        </authorList>
    </citation>
    <scope>NUCLEOTIDE SEQUENCE [LARGE SCALE GENOMIC DNA]</scope>
    <source>
        <strain evidence="8 9">DSM 12769</strain>
    </source>
</reference>
<protein>
    <recommendedName>
        <fullName evidence="5">NAD-dependent protein deacetylase</fullName>
        <ecNumber evidence="5">2.3.1.286</ecNumber>
    </recommendedName>
    <alternativeName>
        <fullName evidence="5">Regulatory protein SIR2 homolog</fullName>
    </alternativeName>
</protein>
<dbReference type="InterPro" id="IPR026591">
    <property type="entry name" value="Sirtuin_cat_small_dom_sf"/>
</dbReference>
<dbReference type="Pfam" id="PF02146">
    <property type="entry name" value="SIR2"/>
    <property type="match status" value="1"/>
</dbReference>
<evidence type="ECO:0000313" key="9">
    <source>
        <dbReference type="Proteomes" id="UP000275461"/>
    </source>
</evidence>
<comment type="catalytic activity">
    <reaction evidence="5">
        <text>N(6)-acetyl-L-lysyl-[protein] + NAD(+) + H2O = 2''-O-acetyl-ADP-D-ribose + nicotinamide + L-lysyl-[protein]</text>
        <dbReference type="Rhea" id="RHEA:43636"/>
        <dbReference type="Rhea" id="RHEA-COMP:9752"/>
        <dbReference type="Rhea" id="RHEA-COMP:10731"/>
        <dbReference type="ChEBI" id="CHEBI:15377"/>
        <dbReference type="ChEBI" id="CHEBI:17154"/>
        <dbReference type="ChEBI" id="CHEBI:29969"/>
        <dbReference type="ChEBI" id="CHEBI:57540"/>
        <dbReference type="ChEBI" id="CHEBI:61930"/>
        <dbReference type="ChEBI" id="CHEBI:83767"/>
        <dbReference type="EC" id="2.3.1.286"/>
    </reaction>
</comment>
<dbReference type="PANTHER" id="PTHR11085">
    <property type="entry name" value="NAD-DEPENDENT PROTEIN DEACYLASE SIRTUIN-5, MITOCHONDRIAL-RELATED"/>
    <property type="match status" value="1"/>
</dbReference>
<evidence type="ECO:0000256" key="5">
    <source>
        <dbReference type="HAMAP-Rule" id="MF_01967"/>
    </source>
</evidence>
<comment type="function">
    <text evidence="5">NAD-dependent protein deacetylase which modulates the activities of several enzymes which are inactive in their acetylated form.</text>
</comment>
<comment type="subcellular location">
    <subcellularLocation>
        <location evidence="5">Cytoplasm</location>
    </subcellularLocation>
</comment>
<dbReference type="InterPro" id="IPR003000">
    <property type="entry name" value="Sirtuin"/>
</dbReference>